<gene>
    <name evidence="2" type="ORF">FPZ49_11010</name>
</gene>
<feature type="domain" description="HTH LytTR-type" evidence="1">
    <location>
        <begin position="15"/>
        <end position="110"/>
    </location>
</feature>
<sequence>MMTGDNLVLLNIRSSILEIVNKSDIIMIETELGEKGVIFITATDRYKIANTIEQWSDILFFDNFRQTDRNNILNLHQIESMDENGNVNFYDNKELLGSVARIHEDYIKFTLKRIKFGASIKESDYEFAQQSRNKKGITKILASIIKRLSHDEKNLRATKI</sequence>
<comment type="caution">
    <text evidence="2">The sequence shown here is derived from an EMBL/GenBank/DDBJ whole genome shotgun (WGS) entry which is preliminary data.</text>
</comment>
<evidence type="ECO:0000313" key="2">
    <source>
        <dbReference type="EMBL" id="TVY09893.1"/>
    </source>
</evidence>
<dbReference type="Proteomes" id="UP000317036">
    <property type="component" value="Unassembled WGS sequence"/>
</dbReference>
<proteinExistence type="predicted"/>
<name>A0A559KCR2_9BACL</name>
<dbReference type="AlphaFoldDB" id="A0A559KCR2"/>
<dbReference type="GO" id="GO:0003677">
    <property type="term" value="F:DNA binding"/>
    <property type="evidence" value="ECO:0007669"/>
    <property type="project" value="InterPro"/>
</dbReference>
<dbReference type="OrthoDB" id="2679352at2"/>
<keyword evidence="3" id="KW-1185">Reference proteome</keyword>
<dbReference type="InterPro" id="IPR007492">
    <property type="entry name" value="LytTR_DNA-bd_dom"/>
</dbReference>
<dbReference type="EMBL" id="VNJI01000011">
    <property type="protein sequence ID" value="TVY09893.1"/>
    <property type="molecule type" value="Genomic_DNA"/>
</dbReference>
<evidence type="ECO:0000313" key="3">
    <source>
        <dbReference type="Proteomes" id="UP000317036"/>
    </source>
</evidence>
<evidence type="ECO:0000259" key="1">
    <source>
        <dbReference type="SMART" id="SM00850"/>
    </source>
</evidence>
<protein>
    <submittedName>
        <fullName evidence="2">LytTR family transcriptional regulator</fullName>
    </submittedName>
</protein>
<dbReference type="Pfam" id="PF04397">
    <property type="entry name" value="LytTR"/>
    <property type="match status" value="1"/>
</dbReference>
<dbReference type="RefSeq" id="WP_144846450.1">
    <property type="nucleotide sequence ID" value="NZ_VNJI01000011.1"/>
</dbReference>
<accession>A0A559KCR2</accession>
<reference evidence="2 3" key="1">
    <citation type="submission" date="2019-07" db="EMBL/GenBank/DDBJ databases">
        <authorList>
            <person name="Kim J."/>
        </authorList>
    </citation>
    <scope>NUCLEOTIDE SEQUENCE [LARGE SCALE GENOMIC DNA]</scope>
    <source>
        <strain evidence="2 3">JC52</strain>
    </source>
</reference>
<organism evidence="2 3">
    <name type="scientific">Paenibacillus cremeus</name>
    <dbReference type="NCBI Taxonomy" id="2163881"/>
    <lineage>
        <taxon>Bacteria</taxon>
        <taxon>Bacillati</taxon>
        <taxon>Bacillota</taxon>
        <taxon>Bacilli</taxon>
        <taxon>Bacillales</taxon>
        <taxon>Paenibacillaceae</taxon>
        <taxon>Paenibacillus</taxon>
    </lineage>
</organism>
<dbReference type="Gene3D" id="2.40.50.1020">
    <property type="entry name" value="LytTr DNA-binding domain"/>
    <property type="match status" value="1"/>
</dbReference>
<dbReference type="SMART" id="SM00850">
    <property type="entry name" value="LytTR"/>
    <property type="match status" value="1"/>
</dbReference>